<evidence type="ECO:0000313" key="2">
    <source>
        <dbReference type="EMBL" id="PKI68544.1"/>
    </source>
</evidence>
<proteinExistence type="predicted"/>
<dbReference type="Proteomes" id="UP000233551">
    <property type="component" value="Unassembled WGS sequence"/>
</dbReference>
<evidence type="ECO:0000313" key="3">
    <source>
        <dbReference type="Proteomes" id="UP000233551"/>
    </source>
</evidence>
<dbReference type="EMBL" id="PGOL01000548">
    <property type="protein sequence ID" value="PKI68544.1"/>
    <property type="molecule type" value="Genomic_DNA"/>
</dbReference>
<gene>
    <name evidence="2" type="ORF">CRG98_011030</name>
</gene>
<keyword evidence="3" id="KW-1185">Reference proteome</keyword>
<dbReference type="AlphaFoldDB" id="A0A2I0KJ71"/>
<comment type="caution">
    <text evidence="2">The sequence shown here is derived from an EMBL/GenBank/DDBJ whole genome shotgun (WGS) entry which is preliminary data.</text>
</comment>
<protein>
    <submittedName>
        <fullName evidence="2">Uncharacterized protein</fullName>
    </submittedName>
</protein>
<evidence type="ECO:0000256" key="1">
    <source>
        <dbReference type="SAM" id="MobiDB-lite"/>
    </source>
</evidence>
<reference evidence="2 3" key="1">
    <citation type="submission" date="2017-11" db="EMBL/GenBank/DDBJ databases">
        <title>De-novo sequencing of pomegranate (Punica granatum L.) genome.</title>
        <authorList>
            <person name="Akparov Z."/>
            <person name="Amiraslanov A."/>
            <person name="Hajiyeva S."/>
            <person name="Abbasov M."/>
            <person name="Kaur K."/>
            <person name="Hamwieh A."/>
            <person name="Solovyev V."/>
            <person name="Salamov A."/>
            <person name="Braich B."/>
            <person name="Kosarev P."/>
            <person name="Mahmoud A."/>
            <person name="Hajiyev E."/>
            <person name="Babayeva S."/>
            <person name="Izzatullayeva V."/>
            <person name="Mammadov A."/>
            <person name="Mammadov A."/>
            <person name="Sharifova S."/>
            <person name="Ojaghi J."/>
            <person name="Eynullazada K."/>
            <person name="Bayramov B."/>
            <person name="Abdulazimova A."/>
            <person name="Shahmuradov I."/>
        </authorList>
    </citation>
    <scope>NUCLEOTIDE SEQUENCE [LARGE SCALE GENOMIC DNA]</scope>
    <source>
        <strain evidence="3">cv. AG2017</strain>
        <tissue evidence="2">Leaf</tissue>
    </source>
</reference>
<name>A0A2I0KJ71_PUNGR</name>
<sequence length="150" mass="16766">MASPCPAQMHLTEADMEGAEEDLKIDNAFTSPRSEFVWPRSRNGPIRPKSEPGSGPKPRLRSPNSKPSPARLFFLLTRRMNPNFSLLPVRLLLRASIDGPPLASSDKPACPPSELRSFHLPPPVGRVADLWLLIVELPDCRYGLPFRRTF</sequence>
<feature type="region of interest" description="Disordered" evidence="1">
    <location>
        <begin position="1"/>
        <end position="68"/>
    </location>
</feature>
<organism evidence="2 3">
    <name type="scientific">Punica granatum</name>
    <name type="common">Pomegranate</name>
    <dbReference type="NCBI Taxonomy" id="22663"/>
    <lineage>
        <taxon>Eukaryota</taxon>
        <taxon>Viridiplantae</taxon>
        <taxon>Streptophyta</taxon>
        <taxon>Embryophyta</taxon>
        <taxon>Tracheophyta</taxon>
        <taxon>Spermatophyta</taxon>
        <taxon>Magnoliopsida</taxon>
        <taxon>eudicotyledons</taxon>
        <taxon>Gunneridae</taxon>
        <taxon>Pentapetalae</taxon>
        <taxon>rosids</taxon>
        <taxon>malvids</taxon>
        <taxon>Myrtales</taxon>
        <taxon>Lythraceae</taxon>
        <taxon>Punica</taxon>
    </lineage>
</organism>
<accession>A0A2I0KJ71</accession>